<proteinExistence type="predicted"/>
<dbReference type="Proteomes" id="UP001151760">
    <property type="component" value="Unassembled WGS sequence"/>
</dbReference>
<accession>A0ABQ5ANH8</accession>
<protein>
    <submittedName>
        <fullName evidence="2">Uncharacterized protein</fullName>
    </submittedName>
</protein>
<dbReference type="EMBL" id="BQNB010012368">
    <property type="protein sequence ID" value="GJT02688.1"/>
    <property type="molecule type" value="Genomic_DNA"/>
</dbReference>
<keyword evidence="3" id="KW-1185">Reference proteome</keyword>
<comment type="caution">
    <text evidence="2">The sequence shown here is derived from an EMBL/GenBank/DDBJ whole genome shotgun (WGS) entry which is preliminary data.</text>
</comment>
<evidence type="ECO:0000313" key="2">
    <source>
        <dbReference type="EMBL" id="GJT02688.1"/>
    </source>
</evidence>
<sequence length="710" mass="82349">MDEVRERDYVEEIGKDVEESSENRKQYEPMIGDNNEQAFKTSPVINVHTESISGNSYYDMVGKNVQPIKLTYANEKNSEFIKVEYRDTNGNVTRTKKVNVGRNKKRADMVAQKKYNWSQQQNNKKIPQGNIRKGQAMRGHMNYRNDKGVSRVEYRPVNVGNIDKRNVTKKNVMEGNRKGDEKNTSRSLENCEERNVDIEDVMEDVTHNGKCIENNEIVGMEACLQSSLGIGTKDKQEEVRKLIMDQQLSICTFIEARPQAKDVDIICSKIFGVWNLTSNMVKCRKGYKIMLEWNNNIVKVEVLSMTWQLWKDLSIQKTFTNGYPWALLWDFKITLSPNEHSVGGSDVNQDMQDFQDCVNLVKIEDISMLIIPGGMRKQTKPFRFANYIADKQSFIQTVEDRWKEEINATKMFQSKFDNDPNNNEVNKEGVVVLKEYKELMQKTKIDSLKEGDMNTTYFHKVLKSKQNKNRIESIYDENRIRYEGDQVPGQFVKHFQMFLGKEVLVKSIEDMDDLFTCTLTNEEALLTVKEVVEKDICEAIKDFFFNGKLLKEINSTIISLVPKEPEVLDKTGKLPMKYLGVPLLANFLGVADYKSLVDKVKAKFGDWKNKLFPLPKIVVNEIDKVLKGFLWNQSDSFNGKAKLAWKVVCRPKKSRIGVAACVYNIWWQRNLRLFQNTTKRSEEDIVKVLKEEIRWKLMIMQDLPFNAKVP</sequence>
<dbReference type="PANTHER" id="PTHR33116">
    <property type="entry name" value="REVERSE TRANSCRIPTASE ZINC-BINDING DOMAIN-CONTAINING PROTEIN-RELATED-RELATED"/>
    <property type="match status" value="1"/>
</dbReference>
<feature type="region of interest" description="Disordered" evidence="1">
    <location>
        <begin position="1"/>
        <end position="26"/>
    </location>
</feature>
<organism evidence="2 3">
    <name type="scientific">Tanacetum coccineum</name>
    <dbReference type="NCBI Taxonomy" id="301880"/>
    <lineage>
        <taxon>Eukaryota</taxon>
        <taxon>Viridiplantae</taxon>
        <taxon>Streptophyta</taxon>
        <taxon>Embryophyta</taxon>
        <taxon>Tracheophyta</taxon>
        <taxon>Spermatophyta</taxon>
        <taxon>Magnoliopsida</taxon>
        <taxon>eudicotyledons</taxon>
        <taxon>Gunneridae</taxon>
        <taxon>Pentapetalae</taxon>
        <taxon>asterids</taxon>
        <taxon>campanulids</taxon>
        <taxon>Asterales</taxon>
        <taxon>Asteraceae</taxon>
        <taxon>Asteroideae</taxon>
        <taxon>Anthemideae</taxon>
        <taxon>Anthemidinae</taxon>
        <taxon>Tanacetum</taxon>
    </lineage>
</organism>
<reference evidence="2" key="2">
    <citation type="submission" date="2022-01" db="EMBL/GenBank/DDBJ databases">
        <authorList>
            <person name="Yamashiro T."/>
            <person name="Shiraishi A."/>
            <person name="Satake H."/>
            <person name="Nakayama K."/>
        </authorList>
    </citation>
    <scope>NUCLEOTIDE SEQUENCE</scope>
</reference>
<dbReference type="PANTHER" id="PTHR33116:SF78">
    <property type="entry name" value="OS12G0587133 PROTEIN"/>
    <property type="match status" value="1"/>
</dbReference>
<evidence type="ECO:0000256" key="1">
    <source>
        <dbReference type="SAM" id="MobiDB-lite"/>
    </source>
</evidence>
<feature type="non-terminal residue" evidence="2">
    <location>
        <position position="710"/>
    </location>
</feature>
<gene>
    <name evidence="2" type="ORF">Tco_0823857</name>
</gene>
<evidence type="ECO:0000313" key="3">
    <source>
        <dbReference type="Proteomes" id="UP001151760"/>
    </source>
</evidence>
<name>A0ABQ5ANH8_9ASTR</name>
<reference evidence="2" key="1">
    <citation type="journal article" date="2022" name="Int. J. Mol. Sci.">
        <title>Draft Genome of Tanacetum Coccineum: Genomic Comparison of Closely Related Tanacetum-Family Plants.</title>
        <authorList>
            <person name="Yamashiro T."/>
            <person name="Shiraishi A."/>
            <person name="Nakayama K."/>
            <person name="Satake H."/>
        </authorList>
    </citation>
    <scope>NUCLEOTIDE SEQUENCE</scope>
</reference>